<sequence length="287" mass="32577">MRNINQFFDEPITEIIKRRTSVRSYRGEKVLKEEEEKIIDEISKYKAPFNTKVRFKVIHDDYIDKEKDGKIGTYGVIKGSKTYLLGIMGTGEKALEDLGYTFEKALLYGTSLGLASCWLGGTFKKSSFEKLAGLTDEEALPIVSPIGYEADKKTFVDTTMRFLAGSNKRKDWSELFFDKSFKHPLDPIEAGEYKTALEMVRLAPSASNKQPWRMVKNGNVWNLFLHPTKGYGKGLGFNIQRIDIGIAMCHFEMTVVEAGIKGGWRVLKDVKPEVNEGAEYVVSWIEE</sequence>
<reference evidence="4 5" key="1">
    <citation type="submission" date="2021-01" db="EMBL/GenBank/DDBJ databases">
        <title>Genomic Encyclopedia of Type Strains, Phase IV (KMG-IV): sequencing the most valuable type-strain genomes for metagenomic binning, comparative biology and taxonomic classification.</title>
        <authorList>
            <person name="Goeker M."/>
        </authorList>
    </citation>
    <scope>NUCLEOTIDE SEQUENCE [LARGE SCALE GENOMIC DNA]</scope>
    <source>
        <strain evidence="4 5">DSM 25890</strain>
    </source>
</reference>
<dbReference type="SUPFAM" id="SSF55469">
    <property type="entry name" value="FMN-dependent nitroreductase-like"/>
    <property type="match status" value="2"/>
</dbReference>
<accession>A0ABS2NPY1</accession>
<organism evidence="4 5">
    <name type="scientific">Alkaliphilus hydrothermalis</name>
    <dbReference type="NCBI Taxonomy" id="1482730"/>
    <lineage>
        <taxon>Bacteria</taxon>
        <taxon>Bacillati</taxon>
        <taxon>Bacillota</taxon>
        <taxon>Clostridia</taxon>
        <taxon>Peptostreptococcales</taxon>
        <taxon>Natronincolaceae</taxon>
        <taxon>Alkaliphilus</taxon>
    </lineage>
</organism>
<dbReference type="Pfam" id="PF14512">
    <property type="entry name" value="TM1586_NiRdase"/>
    <property type="match status" value="1"/>
</dbReference>
<proteinExistence type="inferred from homology"/>
<evidence type="ECO:0000256" key="1">
    <source>
        <dbReference type="ARBA" id="ARBA00007118"/>
    </source>
</evidence>
<comment type="similarity">
    <text evidence="1">Belongs to the nitroreductase family.</text>
</comment>
<dbReference type="PANTHER" id="PTHR43673:SF10">
    <property type="entry name" value="NADH DEHYDROGENASE_NAD(P)H NITROREDUCTASE XCC3605-RELATED"/>
    <property type="match status" value="1"/>
</dbReference>
<feature type="domain" description="Putative nitroreductase TM1586" evidence="3">
    <location>
        <begin position="12"/>
        <end position="254"/>
    </location>
</feature>
<dbReference type="Proteomes" id="UP001314796">
    <property type="component" value="Unassembled WGS sequence"/>
</dbReference>
<dbReference type="InterPro" id="IPR000415">
    <property type="entry name" value="Nitroreductase-like"/>
</dbReference>
<gene>
    <name evidence="4" type="ORF">JOC73_001528</name>
</gene>
<dbReference type="EMBL" id="JAFBEE010000008">
    <property type="protein sequence ID" value="MBM7614966.1"/>
    <property type="molecule type" value="Genomic_DNA"/>
</dbReference>
<evidence type="ECO:0000259" key="3">
    <source>
        <dbReference type="Pfam" id="PF14512"/>
    </source>
</evidence>
<comment type="caution">
    <text evidence="4">The sequence shown here is derived from an EMBL/GenBank/DDBJ whole genome shotgun (WGS) entry which is preliminary data.</text>
</comment>
<evidence type="ECO:0000313" key="5">
    <source>
        <dbReference type="Proteomes" id="UP001314796"/>
    </source>
</evidence>
<dbReference type="PANTHER" id="PTHR43673">
    <property type="entry name" value="NAD(P)H NITROREDUCTASE YDGI-RELATED"/>
    <property type="match status" value="1"/>
</dbReference>
<dbReference type="Gene3D" id="3.40.109.10">
    <property type="entry name" value="NADH Oxidase"/>
    <property type="match status" value="1"/>
</dbReference>
<protein>
    <submittedName>
        <fullName evidence="4">Nitroreductase</fullName>
    </submittedName>
</protein>
<dbReference type="InterPro" id="IPR029478">
    <property type="entry name" value="TM1586_NiRdase"/>
</dbReference>
<evidence type="ECO:0000256" key="2">
    <source>
        <dbReference type="ARBA" id="ARBA00023002"/>
    </source>
</evidence>
<keyword evidence="5" id="KW-1185">Reference proteome</keyword>
<keyword evidence="2" id="KW-0560">Oxidoreductase</keyword>
<name>A0ABS2NPY1_9FIRM</name>
<dbReference type="Gene3D" id="3.40.109.30">
    <property type="entry name" value="putative nitroreductase (tm1586), domain 2"/>
    <property type="match status" value="1"/>
</dbReference>
<dbReference type="RefSeq" id="WP_204401680.1">
    <property type="nucleotide sequence ID" value="NZ_JAFBEE010000008.1"/>
</dbReference>
<evidence type="ECO:0000313" key="4">
    <source>
        <dbReference type="EMBL" id="MBM7614966.1"/>
    </source>
</evidence>